<feature type="domain" description="Fork-head" evidence="12">
    <location>
        <begin position="322"/>
        <end position="414"/>
    </location>
</feature>
<dbReference type="GO" id="GO:0005634">
    <property type="term" value="C:nucleus"/>
    <property type="evidence" value="ECO:0007669"/>
    <property type="project" value="UniProtKB-SubCell"/>
</dbReference>
<dbReference type="Gene3D" id="1.20.5.340">
    <property type="match status" value="1"/>
</dbReference>
<dbReference type="Pfam" id="PF16159">
    <property type="entry name" value="FOXP-CC"/>
    <property type="match status" value="1"/>
</dbReference>
<dbReference type="PANTHER" id="PTHR45796">
    <property type="entry name" value="FORKHEAD BOX P, ISOFORM C"/>
    <property type="match status" value="1"/>
</dbReference>
<evidence type="ECO:0000256" key="10">
    <source>
        <dbReference type="PROSITE-ProRule" id="PRU00089"/>
    </source>
</evidence>
<dbReference type="Gene3D" id="1.10.10.10">
    <property type="entry name" value="Winged helix-like DNA-binding domain superfamily/Winged helix DNA-binding domain"/>
    <property type="match status" value="1"/>
</dbReference>
<dbReference type="GO" id="GO:0008270">
    <property type="term" value="F:zinc ion binding"/>
    <property type="evidence" value="ECO:0007669"/>
    <property type="project" value="UniProtKB-KW"/>
</dbReference>
<feature type="compositionally biased region" description="Low complexity" evidence="11">
    <location>
        <begin position="274"/>
        <end position="289"/>
    </location>
</feature>
<dbReference type="InterPro" id="IPR047412">
    <property type="entry name" value="FH_FOXP1_P2"/>
</dbReference>
<dbReference type="PROSITE" id="PS50039">
    <property type="entry name" value="FORK_HEAD_3"/>
    <property type="match status" value="1"/>
</dbReference>
<dbReference type="PRINTS" id="PR00053">
    <property type="entry name" value="FORKHEAD"/>
</dbReference>
<evidence type="ECO:0000259" key="12">
    <source>
        <dbReference type="PROSITE" id="PS50039"/>
    </source>
</evidence>
<evidence type="ECO:0000256" key="7">
    <source>
        <dbReference type="ARBA" id="ARBA00023125"/>
    </source>
</evidence>
<dbReference type="AlphaFoldDB" id="A0AAF3FF59"/>
<dbReference type="PROSITE" id="PS00658">
    <property type="entry name" value="FORK_HEAD_2"/>
    <property type="match status" value="1"/>
</dbReference>
<evidence type="ECO:0000256" key="4">
    <source>
        <dbReference type="ARBA" id="ARBA00022771"/>
    </source>
</evidence>
<evidence type="ECO:0000256" key="8">
    <source>
        <dbReference type="ARBA" id="ARBA00023163"/>
    </source>
</evidence>
<keyword evidence="6" id="KW-0805">Transcription regulation</keyword>
<dbReference type="Proteomes" id="UP000887575">
    <property type="component" value="Unassembled WGS sequence"/>
</dbReference>
<keyword evidence="13" id="KW-1185">Reference proteome</keyword>
<evidence type="ECO:0000256" key="6">
    <source>
        <dbReference type="ARBA" id="ARBA00023015"/>
    </source>
</evidence>
<evidence type="ECO:0000256" key="9">
    <source>
        <dbReference type="ARBA" id="ARBA00023242"/>
    </source>
</evidence>
<keyword evidence="9 10" id="KW-0539">Nucleus</keyword>
<name>A0AAF3FF59_9BILA</name>
<reference evidence="14" key="1">
    <citation type="submission" date="2024-02" db="UniProtKB">
        <authorList>
            <consortium name="WormBaseParasite"/>
        </authorList>
    </citation>
    <scope>IDENTIFICATION</scope>
</reference>
<dbReference type="GO" id="GO:0000978">
    <property type="term" value="F:RNA polymerase II cis-regulatory region sequence-specific DNA binding"/>
    <property type="evidence" value="ECO:0007669"/>
    <property type="project" value="TreeGrafter"/>
</dbReference>
<keyword evidence="5" id="KW-0862">Zinc</keyword>
<dbReference type="WBParaSite" id="MBELARI_LOCUS5673.1">
    <property type="protein sequence ID" value="MBELARI_LOCUS5673.1"/>
    <property type="gene ID" value="MBELARI_LOCUS5673"/>
</dbReference>
<evidence type="ECO:0000256" key="1">
    <source>
        <dbReference type="ARBA" id="ARBA00004123"/>
    </source>
</evidence>
<dbReference type="GO" id="GO:0000981">
    <property type="term" value="F:DNA-binding transcription factor activity, RNA polymerase II-specific"/>
    <property type="evidence" value="ECO:0007669"/>
    <property type="project" value="TreeGrafter"/>
</dbReference>
<evidence type="ECO:0000256" key="3">
    <source>
        <dbReference type="ARBA" id="ARBA00022723"/>
    </source>
</evidence>
<dbReference type="InterPro" id="IPR036388">
    <property type="entry name" value="WH-like_DNA-bd_sf"/>
</dbReference>
<dbReference type="Pfam" id="PF00250">
    <property type="entry name" value="Forkhead"/>
    <property type="match status" value="1"/>
</dbReference>
<dbReference type="InterPro" id="IPR030456">
    <property type="entry name" value="TF_fork_head_CS_2"/>
</dbReference>
<keyword evidence="8" id="KW-0804">Transcription</keyword>
<dbReference type="InterPro" id="IPR032354">
    <property type="entry name" value="FOXP-CC"/>
</dbReference>
<organism evidence="13 14">
    <name type="scientific">Mesorhabditis belari</name>
    <dbReference type="NCBI Taxonomy" id="2138241"/>
    <lineage>
        <taxon>Eukaryota</taxon>
        <taxon>Metazoa</taxon>
        <taxon>Ecdysozoa</taxon>
        <taxon>Nematoda</taxon>
        <taxon>Chromadorea</taxon>
        <taxon>Rhabditida</taxon>
        <taxon>Rhabditina</taxon>
        <taxon>Rhabditomorpha</taxon>
        <taxon>Rhabditoidea</taxon>
        <taxon>Rhabditidae</taxon>
        <taxon>Mesorhabditinae</taxon>
        <taxon>Mesorhabditis</taxon>
    </lineage>
</organism>
<feature type="region of interest" description="Disordered" evidence="11">
    <location>
        <begin position="494"/>
        <end position="522"/>
    </location>
</feature>
<dbReference type="FunFam" id="1.10.10.10:FF:000010">
    <property type="entry name" value="Forkhead box P2 isoform B"/>
    <property type="match status" value="1"/>
</dbReference>
<dbReference type="PANTHER" id="PTHR45796:SF4">
    <property type="entry name" value="FORKHEAD BOX P, ISOFORM C"/>
    <property type="match status" value="1"/>
</dbReference>
<proteinExistence type="predicted"/>
<dbReference type="SMART" id="SM00339">
    <property type="entry name" value="FH"/>
    <property type="match status" value="1"/>
</dbReference>
<evidence type="ECO:0000313" key="14">
    <source>
        <dbReference type="WBParaSite" id="MBELARI_LOCUS5673.1"/>
    </source>
</evidence>
<dbReference type="SUPFAM" id="SSF46785">
    <property type="entry name" value="Winged helix' DNA-binding domain"/>
    <property type="match status" value="1"/>
</dbReference>
<keyword evidence="2" id="KW-0678">Repressor</keyword>
<evidence type="ECO:0000256" key="5">
    <source>
        <dbReference type="ARBA" id="ARBA00022833"/>
    </source>
</evidence>
<evidence type="ECO:0000256" key="2">
    <source>
        <dbReference type="ARBA" id="ARBA00022491"/>
    </source>
</evidence>
<keyword evidence="4" id="KW-0863">Zinc-finger</keyword>
<dbReference type="CDD" id="cd20065">
    <property type="entry name" value="FH_FOXP2"/>
    <property type="match status" value="1"/>
</dbReference>
<dbReference type="InterPro" id="IPR050998">
    <property type="entry name" value="FOXP"/>
</dbReference>
<evidence type="ECO:0000313" key="13">
    <source>
        <dbReference type="Proteomes" id="UP000887575"/>
    </source>
</evidence>
<dbReference type="InterPro" id="IPR036390">
    <property type="entry name" value="WH_DNA-bd_sf"/>
</dbReference>
<comment type="subcellular location">
    <subcellularLocation>
        <location evidence="1 10">Nucleus</location>
    </subcellularLocation>
</comment>
<accession>A0AAF3FF59</accession>
<dbReference type="InterPro" id="IPR001766">
    <property type="entry name" value="Fork_head_dom"/>
</dbReference>
<feature type="DNA-binding region" description="Fork-head" evidence="10">
    <location>
        <begin position="322"/>
        <end position="414"/>
    </location>
</feature>
<keyword evidence="3" id="KW-0479">Metal-binding</keyword>
<keyword evidence="7 10" id="KW-0238">DNA-binding</keyword>
<evidence type="ECO:0000256" key="11">
    <source>
        <dbReference type="SAM" id="MobiDB-lite"/>
    </source>
</evidence>
<protein>
    <recommendedName>
        <fullName evidence="12">Fork-head domain-containing protein</fullName>
    </recommendedName>
</protein>
<sequence>MISDARPPDPQFGDQLLLLALQERLMTQQRAPSPPQSQSQLPAALASSLSNSLANSLSLNFGTNLNGLTAQLNGAGLGQLNGGLSNNMDATTRLYQQMILGLGGLPFLGNPLDLASCLPEISGTSSSSHPLWNHNMCGWPGCEQPCESINTFYNHLAQAHPLDERSAHQLRQQIETVDGLEHRLSKERTRLQAMMQHLHMKTTTETPTTPATKTEPLSPMRSPKQEMFPIQQMSPNQTSVPTTVQELLAQVQPSVSSASVFQSTFTMSDDIKASTTVPSTTTTTTSSSSRRSRISDKTAQSTLPIATDIARNREFYRTNDVRPPYTYASLIRQAIMESPECQLTLNEIYQWFQETFAYFRRNAATWKNAVRHNLSLHKCFTRVEQNVKGAVWTVDDSEFYRRRPQRASVTRSQPQTPALSIADSLLTQRFLDQTALQLRGADGSLMTDGDITNNVLSFLNGENPLSLLSAAAAAHSIDGDGTRSEGRAEIDLEENFGEGVGGRHSGSDGTPEENTLIIEEQH</sequence>
<feature type="region of interest" description="Disordered" evidence="11">
    <location>
        <begin position="274"/>
        <end position="300"/>
    </location>
</feature>